<evidence type="ECO:0000256" key="1">
    <source>
        <dbReference type="ARBA" id="ARBA00004651"/>
    </source>
</evidence>
<dbReference type="Pfam" id="PF07690">
    <property type="entry name" value="MFS_1"/>
    <property type="match status" value="1"/>
</dbReference>
<comment type="caution">
    <text evidence="11">The sequence shown here is derived from an EMBL/GenBank/DDBJ whole genome shotgun (WGS) entry which is preliminary data.</text>
</comment>
<feature type="transmembrane region" description="Helical" evidence="9">
    <location>
        <begin position="356"/>
        <end position="380"/>
    </location>
</feature>
<feature type="domain" description="Major facilitator superfamily (MFS) profile" evidence="10">
    <location>
        <begin position="64"/>
        <end position="446"/>
    </location>
</feature>
<dbReference type="CDD" id="cd17324">
    <property type="entry name" value="MFS_NepI_like"/>
    <property type="match status" value="1"/>
</dbReference>
<dbReference type="PROSITE" id="PS50850">
    <property type="entry name" value="MFS"/>
    <property type="match status" value="1"/>
</dbReference>
<evidence type="ECO:0000313" key="11">
    <source>
        <dbReference type="EMBL" id="NJQ14605.1"/>
    </source>
</evidence>
<dbReference type="Gene3D" id="1.20.1250.20">
    <property type="entry name" value="MFS general substrate transporter like domains"/>
    <property type="match status" value="1"/>
</dbReference>
<feature type="transmembrane region" description="Helical" evidence="9">
    <location>
        <begin position="134"/>
        <end position="154"/>
    </location>
</feature>
<evidence type="ECO:0000256" key="3">
    <source>
        <dbReference type="ARBA" id="ARBA00022448"/>
    </source>
</evidence>
<dbReference type="PROSITE" id="PS00216">
    <property type="entry name" value="SUGAR_TRANSPORT_1"/>
    <property type="match status" value="1"/>
</dbReference>
<feature type="transmembrane region" description="Helical" evidence="9">
    <location>
        <begin position="160"/>
        <end position="178"/>
    </location>
</feature>
<feature type="transmembrane region" description="Helical" evidence="9">
    <location>
        <begin position="271"/>
        <end position="293"/>
    </location>
</feature>
<feature type="transmembrane region" description="Helical" evidence="9">
    <location>
        <begin position="185"/>
        <end position="207"/>
    </location>
</feature>
<keyword evidence="3" id="KW-0813">Transport</keyword>
<dbReference type="InterPro" id="IPR036259">
    <property type="entry name" value="MFS_trans_sf"/>
</dbReference>
<organism evidence="11 12">
    <name type="scientific">Streptomyces bohaiensis</name>
    <dbReference type="NCBI Taxonomy" id="1431344"/>
    <lineage>
        <taxon>Bacteria</taxon>
        <taxon>Bacillati</taxon>
        <taxon>Actinomycetota</taxon>
        <taxon>Actinomycetes</taxon>
        <taxon>Kitasatosporales</taxon>
        <taxon>Streptomycetaceae</taxon>
        <taxon>Streptomyces</taxon>
    </lineage>
</organism>
<dbReference type="PANTHER" id="PTHR43271:SF1">
    <property type="entry name" value="INNER MEMBRANE TRANSPORT PROTEIN YNFM"/>
    <property type="match status" value="1"/>
</dbReference>
<keyword evidence="4" id="KW-1003">Cell membrane</keyword>
<evidence type="ECO:0000256" key="7">
    <source>
        <dbReference type="ARBA" id="ARBA00023136"/>
    </source>
</evidence>
<feature type="compositionally biased region" description="Low complexity" evidence="8">
    <location>
        <begin position="22"/>
        <end position="31"/>
    </location>
</feature>
<reference evidence="11 12" key="1">
    <citation type="submission" date="2020-03" db="EMBL/GenBank/DDBJ databases">
        <title>Draft genome of Streptomyces sp. ventii, isolated from the Axial Seamount in the Pacific Ocean, and resequencing of the two type strains Streptomyces lonarensis strain NCL 716 and Streptomyces bohaiensis strain 11A07.</title>
        <authorList>
            <person name="Loughran R.M."/>
            <person name="Pfannmuller K.M."/>
            <person name="Wasson B.J."/>
            <person name="Deadmond M.C."/>
            <person name="Paddock B.E."/>
            <person name="Koyack M.J."/>
            <person name="Gallegos D.A."/>
            <person name="Mitchell E.A."/>
            <person name="Ushijima B."/>
            <person name="Saw J.H."/>
            <person name="Mcphail K.L."/>
            <person name="Videau P."/>
        </authorList>
    </citation>
    <scope>NUCLEOTIDE SEQUENCE [LARGE SCALE GENOMIC DNA]</scope>
    <source>
        <strain evidence="11 12">11A07</strain>
    </source>
</reference>
<feature type="transmembrane region" description="Helical" evidence="9">
    <location>
        <begin position="219"/>
        <end position="241"/>
    </location>
</feature>
<evidence type="ECO:0000256" key="5">
    <source>
        <dbReference type="ARBA" id="ARBA00022692"/>
    </source>
</evidence>
<feature type="transmembrane region" description="Helical" evidence="9">
    <location>
        <begin position="65"/>
        <end position="83"/>
    </location>
</feature>
<feature type="transmembrane region" description="Helical" evidence="9">
    <location>
        <begin position="392"/>
        <end position="416"/>
    </location>
</feature>
<keyword evidence="7 9" id="KW-0472">Membrane</keyword>
<dbReference type="InterPro" id="IPR020846">
    <property type="entry name" value="MFS_dom"/>
</dbReference>
<evidence type="ECO:0000256" key="2">
    <source>
        <dbReference type="ARBA" id="ARBA00008335"/>
    </source>
</evidence>
<keyword evidence="12" id="KW-1185">Reference proteome</keyword>
<evidence type="ECO:0000256" key="9">
    <source>
        <dbReference type="SAM" id="Phobius"/>
    </source>
</evidence>
<feature type="transmembrane region" description="Helical" evidence="9">
    <location>
        <begin position="333"/>
        <end position="350"/>
    </location>
</feature>
<feature type="transmembrane region" description="Helical" evidence="9">
    <location>
        <begin position="299"/>
        <end position="321"/>
    </location>
</feature>
<comment type="similarity">
    <text evidence="2">Belongs to the major facilitator superfamily.</text>
</comment>
<name>A0ABX1CAI4_9ACTN</name>
<dbReference type="RefSeq" id="WP_168087400.1">
    <property type="nucleotide sequence ID" value="NZ_BHZH01000066.1"/>
</dbReference>
<protein>
    <submittedName>
        <fullName evidence="11">MFS transporter</fullName>
    </submittedName>
</protein>
<dbReference type="InterPro" id="IPR011701">
    <property type="entry name" value="MFS"/>
</dbReference>
<evidence type="ECO:0000256" key="6">
    <source>
        <dbReference type="ARBA" id="ARBA00022989"/>
    </source>
</evidence>
<dbReference type="SUPFAM" id="SSF103473">
    <property type="entry name" value="MFS general substrate transporter"/>
    <property type="match status" value="1"/>
</dbReference>
<feature type="region of interest" description="Disordered" evidence="8">
    <location>
        <begin position="1"/>
        <end position="58"/>
    </location>
</feature>
<gene>
    <name evidence="11" type="ORF">HCN52_06530</name>
</gene>
<keyword evidence="5 9" id="KW-0812">Transmembrane</keyword>
<dbReference type="EMBL" id="JAAVJC010000031">
    <property type="protein sequence ID" value="NJQ14605.1"/>
    <property type="molecule type" value="Genomic_DNA"/>
</dbReference>
<evidence type="ECO:0000313" key="12">
    <source>
        <dbReference type="Proteomes" id="UP000727056"/>
    </source>
</evidence>
<dbReference type="PANTHER" id="PTHR43271">
    <property type="entry name" value="BLL2771 PROTEIN"/>
    <property type="match status" value="1"/>
</dbReference>
<accession>A0ABX1CAI4</accession>
<dbReference type="InterPro" id="IPR005829">
    <property type="entry name" value="Sugar_transporter_CS"/>
</dbReference>
<feature type="transmembrane region" description="Helical" evidence="9">
    <location>
        <begin position="422"/>
        <end position="441"/>
    </location>
</feature>
<sequence>MPSTATRAPATAGALTPPSPRPSASTAPDSRTTTSAPRPETRAAGGTGDTTRTDDAAGRPPIRRINAALFGIGLATFAMLFATQPLLPELAAAFGSRPDHVSWTVSGATVGLAVAVLPLSLLSERVGRRRMMTIGVLVALVLACLVPFAPSLTALTALRVLQGAALAAVPASAVAYLSEELDKRAMVGAVGLFIAGNSVGGMSGRILAGWTSEALGWRAALLAVAGLAAIGAALYVVLLPAARNFTPTPLRAREALGTVAHHLRNTLLLRLYAIGMLLMAAFSAVYTAVAFRLTEDPFGLSAGVAGTVFVIYLVGTCSSSMTGVTVTRLGRRGALYVGIGAITAGLVLSLTQNLTLLLLALVLITGGFFLGHAVASAAVGRAADRARAQASALYTVTYYGGASAGGVLGALTYHTAHWEGTVAFALVALLTAAGVTLYATLRSHSAQRLAAASH</sequence>
<evidence type="ECO:0000259" key="10">
    <source>
        <dbReference type="PROSITE" id="PS50850"/>
    </source>
</evidence>
<evidence type="ECO:0000256" key="4">
    <source>
        <dbReference type="ARBA" id="ARBA00022475"/>
    </source>
</evidence>
<comment type="subcellular location">
    <subcellularLocation>
        <location evidence="1">Cell membrane</location>
        <topology evidence="1">Multi-pass membrane protein</topology>
    </subcellularLocation>
</comment>
<feature type="transmembrane region" description="Helical" evidence="9">
    <location>
        <begin position="103"/>
        <end position="122"/>
    </location>
</feature>
<evidence type="ECO:0000256" key="8">
    <source>
        <dbReference type="SAM" id="MobiDB-lite"/>
    </source>
</evidence>
<keyword evidence="6 9" id="KW-1133">Transmembrane helix</keyword>
<dbReference type="Proteomes" id="UP000727056">
    <property type="component" value="Unassembled WGS sequence"/>
</dbReference>
<proteinExistence type="inferred from homology"/>